<evidence type="ECO:0000259" key="1">
    <source>
        <dbReference type="Pfam" id="PF01551"/>
    </source>
</evidence>
<dbReference type="GO" id="GO:0004222">
    <property type="term" value="F:metalloendopeptidase activity"/>
    <property type="evidence" value="ECO:0007669"/>
    <property type="project" value="TreeGrafter"/>
</dbReference>
<dbReference type="InterPro" id="IPR016047">
    <property type="entry name" value="M23ase_b-sheet_dom"/>
</dbReference>
<dbReference type="EMBL" id="JACIFH010000001">
    <property type="protein sequence ID" value="MBB4140730.1"/>
    <property type="molecule type" value="Genomic_DNA"/>
</dbReference>
<dbReference type="PANTHER" id="PTHR21666">
    <property type="entry name" value="PEPTIDASE-RELATED"/>
    <property type="match status" value="1"/>
</dbReference>
<dbReference type="Pfam" id="PF01551">
    <property type="entry name" value="Peptidase_M23"/>
    <property type="match status" value="1"/>
</dbReference>
<dbReference type="SUPFAM" id="SSF51261">
    <property type="entry name" value="Duplicated hybrid motif"/>
    <property type="match status" value="1"/>
</dbReference>
<proteinExistence type="predicted"/>
<dbReference type="InterPro" id="IPR050570">
    <property type="entry name" value="Cell_wall_metabolism_enzyme"/>
</dbReference>
<dbReference type="PANTHER" id="PTHR21666:SF270">
    <property type="entry name" value="MUREIN HYDROLASE ACTIVATOR ENVC"/>
    <property type="match status" value="1"/>
</dbReference>
<comment type="caution">
    <text evidence="2">The sequence shown here is derived from an EMBL/GenBank/DDBJ whole genome shotgun (WGS) entry which is preliminary data.</text>
</comment>
<feature type="domain" description="M23ase beta-sheet core" evidence="1">
    <location>
        <begin position="118"/>
        <end position="182"/>
    </location>
</feature>
<keyword evidence="3" id="KW-1185">Reference proteome</keyword>
<dbReference type="Proteomes" id="UP000549113">
    <property type="component" value="Unassembled WGS sequence"/>
</dbReference>
<name>A0AA40SR61_9MICO</name>
<accession>A0AA40SR61</accession>
<sequence length="221" mass="23424">MSDVSKVRVLIALPLRGRSQARNSPADRVPSHGTHLFGTTYAIDLVPVDEHGRSARRGWRAWLASEPPERFIGFGADVLAPADGEVVAVHDGEPDHVARRSVFAGLRYLATQGARAQAGVGAIAGNHVVIALGAGGPFVLLAHLRGGSVAVRVGDRVRAGDRVGACDNSGNSTEPHVHLQVTDTMAWATARGVPLAFRTGPHGEPRPDGWMPRNGEIVWAR</sequence>
<dbReference type="AlphaFoldDB" id="A0AA40SR61"/>
<dbReference type="InterPro" id="IPR011055">
    <property type="entry name" value="Dup_hybrid_motif"/>
</dbReference>
<evidence type="ECO:0000313" key="2">
    <source>
        <dbReference type="EMBL" id="MBB4140730.1"/>
    </source>
</evidence>
<dbReference type="Gene3D" id="2.70.70.10">
    <property type="entry name" value="Glucose Permease (Domain IIA)"/>
    <property type="match status" value="1"/>
</dbReference>
<reference evidence="2 3" key="1">
    <citation type="submission" date="2020-08" db="EMBL/GenBank/DDBJ databases">
        <title>Sequencing the genomes of 1000 actinobacteria strains.</title>
        <authorList>
            <person name="Klenk H.-P."/>
        </authorList>
    </citation>
    <scope>NUCLEOTIDE SEQUENCE [LARGE SCALE GENOMIC DNA]</scope>
    <source>
        <strain evidence="2 3">DSM 19600</strain>
    </source>
</reference>
<gene>
    <name evidence="2" type="ORF">BKA10_002524</name>
</gene>
<dbReference type="RefSeq" id="WP_248199264.1">
    <property type="nucleotide sequence ID" value="NZ_BAABCO010000004.1"/>
</dbReference>
<dbReference type="CDD" id="cd12797">
    <property type="entry name" value="M23_peptidase"/>
    <property type="match status" value="1"/>
</dbReference>
<evidence type="ECO:0000313" key="3">
    <source>
        <dbReference type="Proteomes" id="UP000549113"/>
    </source>
</evidence>
<protein>
    <recommendedName>
        <fullName evidence="1">M23ase beta-sheet core domain-containing protein</fullName>
    </recommendedName>
</protein>
<organism evidence="2 3">
    <name type="scientific">Microbacterium invictum</name>
    <dbReference type="NCBI Taxonomy" id="515415"/>
    <lineage>
        <taxon>Bacteria</taxon>
        <taxon>Bacillati</taxon>
        <taxon>Actinomycetota</taxon>
        <taxon>Actinomycetes</taxon>
        <taxon>Micrococcales</taxon>
        <taxon>Microbacteriaceae</taxon>
        <taxon>Microbacterium</taxon>
    </lineage>
</organism>